<evidence type="ECO:0000313" key="2">
    <source>
        <dbReference type="Proteomes" id="UP001234297"/>
    </source>
</evidence>
<evidence type="ECO:0000313" key="1">
    <source>
        <dbReference type="EMBL" id="KAJ8647477.1"/>
    </source>
</evidence>
<dbReference type="Proteomes" id="UP001234297">
    <property type="component" value="Chromosome 1"/>
</dbReference>
<gene>
    <name evidence="1" type="ORF">MRB53_000500</name>
</gene>
<name>A0ACC2MRE3_PERAE</name>
<reference evidence="1 2" key="1">
    <citation type="journal article" date="2022" name="Hortic Res">
        <title>A haplotype resolved chromosomal level avocado genome allows analysis of novel avocado genes.</title>
        <authorList>
            <person name="Nath O."/>
            <person name="Fletcher S.J."/>
            <person name="Hayward A."/>
            <person name="Shaw L.M."/>
            <person name="Masouleh A.K."/>
            <person name="Furtado A."/>
            <person name="Henry R.J."/>
            <person name="Mitter N."/>
        </authorList>
    </citation>
    <scope>NUCLEOTIDE SEQUENCE [LARGE SCALE GENOMIC DNA]</scope>
    <source>
        <strain evidence="2">cv. Hass</strain>
    </source>
</reference>
<dbReference type="EMBL" id="CM056809">
    <property type="protein sequence ID" value="KAJ8647477.1"/>
    <property type="molecule type" value="Genomic_DNA"/>
</dbReference>
<sequence length="115" mass="12632">MSRGLRAYGYPIPAFPLSLLSASLILPQRLVRPSSLRLVVERLVGKVVSSLCQEESQRKSFLQFFGNVSSCVCALEAGISPRARPRNKKRRGPLPPLPLKNVDVGDGENCQDRNG</sequence>
<comment type="caution">
    <text evidence="1">The sequence shown here is derived from an EMBL/GenBank/DDBJ whole genome shotgun (WGS) entry which is preliminary data.</text>
</comment>
<keyword evidence="2" id="KW-1185">Reference proteome</keyword>
<protein>
    <submittedName>
        <fullName evidence="1">Uncharacterized protein</fullName>
    </submittedName>
</protein>
<accession>A0ACC2MRE3</accession>
<organism evidence="1 2">
    <name type="scientific">Persea americana</name>
    <name type="common">Avocado</name>
    <dbReference type="NCBI Taxonomy" id="3435"/>
    <lineage>
        <taxon>Eukaryota</taxon>
        <taxon>Viridiplantae</taxon>
        <taxon>Streptophyta</taxon>
        <taxon>Embryophyta</taxon>
        <taxon>Tracheophyta</taxon>
        <taxon>Spermatophyta</taxon>
        <taxon>Magnoliopsida</taxon>
        <taxon>Magnoliidae</taxon>
        <taxon>Laurales</taxon>
        <taxon>Lauraceae</taxon>
        <taxon>Persea</taxon>
    </lineage>
</organism>
<proteinExistence type="predicted"/>